<gene>
    <name evidence="2" type="ORF">RRF57_006602</name>
</gene>
<keyword evidence="3" id="KW-1185">Reference proteome</keyword>
<name>A0AAN7Z5P6_9PEZI</name>
<accession>A0AAN7Z5P6</accession>
<comment type="caution">
    <text evidence="2">The sequence shown here is derived from an EMBL/GenBank/DDBJ whole genome shotgun (WGS) entry which is preliminary data.</text>
</comment>
<dbReference type="EMBL" id="JAWHQM010000017">
    <property type="protein sequence ID" value="KAK5630887.1"/>
    <property type="molecule type" value="Genomic_DNA"/>
</dbReference>
<proteinExistence type="predicted"/>
<reference evidence="2 3" key="1">
    <citation type="submission" date="2023-10" db="EMBL/GenBank/DDBJ databases">
        <title>Draft genome sequence of Xylaria bambusicola isolate GMP-LS, the root and basal stem rot pathogen of sugarcane in Indonesia.</title>
        <authorList>
            <person name="Selvaraj P."/>
            <person name="Muralishankar V."/>
            <person name="Muruganantham S."/>
            <person name="Sp S."/>
            <person name="Haryani S."/>
            <person name="Lau K.J.X."/>
            <person name="Naqvi N.I."/>
        </authorList>
    </citation>
    <scope>NUCLEOTIDE SEQUENCE [LARGE SCALE GENOMIC DNA]</scope>
    <source>
        <strain evidence="2">GMP-LS</strain>
    </source>
</reference>
<evidence type="ECO:0000313" key="2">
    <source>
        <dbReference type="EMBL" id="KAK5630887.1"/>
    </source>
</evidence>
<evidence type="ECO:0000313" key="3">
    <source>
        <dbReference type="Proteomes" id="UP001305414"/>
    </source>
</evidence>
<keyword evidence="1" id="KW-0732">Signal</keyword>
<protein>
    <submittedName>
        <fullName evidence="2">Uncharacterized protein</fullName>
    </submittedName>
</protein>
<feature type="signal peptide" evidence="1">
    <location>
        <begin position="1"/>
        <end position="18"/>
    </location>
</feature>
<sequence>MYARALVVSLVLAATVAAVPLRQEGSDWLDLKDSLNDIGNSESLETTRDYLKIDGLTDRGR</sequence>
<dbReference type="Proteomes" id="UP001305414">
    <property type="component" value="Unassembled WGS sequence"/>
</dbReference>
<organism evidence="2 3">
    <name type="scientific">Xylaria bambusicola</name>
    <dbReference type="NCBI Taxonomy" id="326684"/>
    <lineage>
        <taxon>Eukaryota</taxon>
        <taxon>Fungi</taxon>
        <taxon>Dikarya</taxon>
        <taxon>Ascomycota</taxon>
        <taxon>Pezizomycotina</taxon>
        <taxon>Sordariomycetes</taxon>
        <taxon>Xylariomycetidae</taxon>
        <taxon>Xylariales</taxon>
        <taxon>Xylariaceae</taxon>
        <taxon>Xylaria</taxon>
    </lineage>
</organism>
<dbReference type="AlphaFoldDB" id="A0AAN7Z5P6"/>
<evidence type="ECO:0000256" key="1">
    <source>
        <dbReference type="SAM" id="SignalP"/>
    </source>
</evidence>
<feature type="chain" id="PRO_5043026993" evidence="1">
    <location>
        <begin position="19"/>
        <end position="61"/>
    </location>
</feature>